<dbReference type="PANTHER" id="PTHR10344:SF1">
    <property type="entry name" value="THYMIDYLATE KINASE"/>
    <property type="match status" value="1"/>
</dbReference>
<keyword evidence="8" id="KW-0067">ATP-binding</keyword>
<evidence type="ECO:0000313" key="11">
    <source>
        <dbReference type="RefSeq" id="XP_017774811.1"/>
    </source>
</evidence>
<dbReference type="PROSITE" id="PS01331">
    <property type="entry name" value="THYMIDYLATE_KINASE"/>
    <property type="match status" value="1"/>
</dbReference>
<dbReference type="CDD" id="cd01672">
    <property type="entry name" value="TMPK"/>
    <property type="match status" value="1"/>
</dbReference>
<comment type="similarity">
    <text evidence="2">Belongs to the thymidylate kinase family.</text>
</comment>
<name>A0ABM1MJR1_NICVS</name>
<dbReference type="GeneID" id="108561407"/>
<feature type="domain" description="Thymidylate kinase-like" evidence="9">
    <location>
        <begin position="11"/>
        <end position="187"/>
    </location>
</feature>
<evidence type="ECO:0000259" key="9">
    <source>
        <dbReference type="Pfam" id="PF02223"/>
    </source>
</evidence>
<dbReference type="Proteomes" id="UP000695000">
    <property type="component" value="Unplaced"/>
</dbReference>
<evidence type="ECO:0000256" key="5">
    <source>
        <dbReference type="ARBA" id="ARBA00022727"/>
    </source>
</evidence>
<keyword evidence="6" id="KW-0547">Nucleotide-binding</keyword>
<dbReference type="InterPro" id="IPR039430">
    <property type="entry name" value="Thymidylate_kin-like_dom"/>
</dbReference>
<protein>
    <recommendedName>
        <fullName evidence="3">dTMP kinase</fullName>
        <ecNumber evidence="3">2.7.4.9</ecNumber>
    </recommendedName>
</protein>
<dbReference type="NCBIfam" id="TIGR00041">
    <property type="entry name" value="DTMP_kinase"/>
    <property type="match status" value="1"/>
</dbReference>
<dbReference type="RefSeq" id="XP_017774811.1">
    <property type="nucleotide sequence ID" value="XM_017919322.1"/>
</dbReference>
<dbReference type="InterPro" id="IPR027417">
    <property type="entry name" value="P-loop_NTPase"/>
</dbReference>
<keyword evidence="5" id="KW-0545">Nucleotide biosynthesis</keyword>
<evidence type="ECO:0000256" key="1">
    <source>
        <dbReference type="ARBA" id="ARBA00004992"/>
    </source>
</evidence>
<dbReference type="InterPro" id="IPR018095">
    <property type="entry name" value="Thymidylate_kin_CS"/>
</dbReference>
<evidence type="ECO:0000256" key="6">
    <source>
        <dbReference type="ARBA" id="ARBA00022741"/>
    </source>
</evidence>
<gene>
    <name evidence="11" type="primary">LOC108561407</name>
</gene>
<dbReference type="GO" id="GO:0016301">
    <property type="term" value="F:kinase activity"/>
    <property type="evidence" value="ECO:0007669"/>
    <property type="project" value="UniProtKB-KW"/>
</dbReference>
<dbReference type="Gene3D" id="3.40.50.300">
    <property type="entry name" value="P-loop containing nucleotide triphosphate hydrolases"/>
    <property type="match status" value="1"/>
</dbReference>
<proteinExistence type="inferred from homology"/>
<comment type="pathway">
    <text evidence="1">Pyrimidine metabolism; dTTP biosynthesis.</text>
</comment>
<evidence type="ECO:0000256" key="4">
    <source>
        <dbReference type="ARBA" id="ARBA00022679"/>
    </source>
</evidence>
<evidence type="ECO:0000256" key="7">
    <source>
        <dbReference type="ARBA" id="ARBA00022777"/>
    </source>
</evidence>
<evidence type="ECO:0000313" key="10">
    <source>
        <dbReference type="Proteomes" id="UP000695000"/>
    </source>
</evidence>
<dbReference type="HAMAP" id="MF_00165">
    <property type="entry name" value="Thymidylate_kinase"/>
    <property type="match status" value="1"/>
</dbReference>
<dbReference type="EC" id="2.7.4.9" evidence="3"/>
<evidence type="ECO:0000256" key="3">
    <source>
        <dbReference type="ARBA" id="ARBA00012980"/>
    </source>
</evidence>
<keyword evidence="10" id="KW-1185">Reference proteome</keyword>
<organism evidence="10 11">
    <name type="scientific">Nicrophorus vespilloides</name>
    <name type="common">Boreal carrion beetle</name>
    <dbReference type="NCBI Taxonomy" id="110193"/>
    <lineage>
        <taxon>Eukaryota</taxon>
        <taxon>Metazoa</taxon>
        <taxon>Ecdysozoa</taxon>
        <taxon>Arthropoda</taxon>
        <taxon>Hexapoda</taxon>
        <taxon>Insecta</taxon>
        <taxon>Pterygota</taxon>
        <taxon>Neoptera</taxon>
        <taxon>Endopterygota</taxon>
        <taxon>Coleoptera</taxon>
        <taxon>Polyphaga</taxon>
        <taxon>Staphyliniformia</taxon>
        <taxon>Silphidae</taxon>
        <taxon>Nicrophorinae</taxon>
        <taxon>Nicrophorus</taxon>
    </lineage>
</organism>
<sequence length="214" mass="24269">MSLKRGALVVLEGVDRSGKSTQCRKLVESLNSNQIKSELMVFPDRTTLIGKMINTYLSNKECDLHDKAIHLLFSANRWENAEKMKELLQSGVTLIVDRYSYSGIAYSSSKPGMDIEWCKTQELGLPKPDLVLLLTLGKEQMNKRPGFGDERYENDDMQSKVLNIFHQLADNTWEVVDASPSIDEVHKTLLDKIIKVREDVAETNLGTLKFKCCK</sequence>
<evidence type="ECO:0000256" key="8">
    <source>
        <dbReference type="ARBA" id="ARBA00022840"/>
    </source>
</evidence>
<dbReference type="InterPro" id="IPR018094">
    <property type="entry name" value="Thymidylate_kinase"/>
</dbReference>
<evidence type="ECO:0000256" key="2">
    <source>
        <dbReference type="ARBA" id="ARBA00009776"/>
    </source>
</evidence>
<reference evidence="11" key="1">
    <citation type="submission" date="2025-08" db="UniProtKB">
        <authorList>
            <consortium name="RefSeq"/>
        </authorList>
    </citation>
    <scope>IDENTIFICATION</scope>
    <source>
        <tissue evidence="11">Whole Larva</tissue>
    </source>
</reference>
<dbReference type="SUPFAM" id="SSF52540">
    <property type="entry name" value="P-loop containing nucleoside triphosphate hydrolases"/>
    <property type="match status" value="1"/>
</dbReference>
<keyword evidence="4" id="KW-0808">Transferase</keyword>
<keyword evidence="7 11" id="KW-0418">Kinase</keyword>
<accession>A0ABM1MJR1</accession>
<dbReference type="PANTHER" id="PTHR10344">
    <property type="entry name" value="THYMIDYLATE KINASE"/>
    <property type="match status" value="1"/>
</dbReference>
<dbReference type="Pfam" id="PF02223">
    <property type="entry name" value="Thymidylate_kin"/>
    <property type="match status" value="1"/>
</dbReference>